<evidence type="ECO:0000256" key="3">
    <source>
        <dbReference type="ARBA" id="ARBA00022723"/>
    </source>
</evidence>
<evidence type="ECO:0000256" key="8">
    <source>
        <dbReference type="SAM" id="Phobius"/>
    </source>
</evidence>
<dbReference type="InterPro" id="IPR027377">
    <property type="entry name" value="ZAR1/RTP1-5-like_Znf-3CxxC"/>
</dbReference>
<protein>
    <submittedName>
        <fullName evidence="10 13">Receptor-transporting protein 4</fullName>
    </submittedName>
</protein>
<keyword evidence="3" id="KW-0479">Metal-binding</keyword>
<keyword evidence="4" id="KW-0863">Zinc-finger</keyword>
<keyword evidence="5" id="KW-0862">Zinc</keyword>
<dbReference type="SMART" id="SM01328">
    <property type="entry name" value="zf-3CxxC"/>
    <property type="match status" value="1"/>
</dbReference>
<reference evidence="10 11" key="1">
    <citation type="journal article" date="2011" name="Nature">
        <title>Genome sequencing reveals insights into physiology and longevity of the naked mole rat.</title>
        <authorList>
            <person name="Kim E.B."/>
            <person name="Fang X."/>
            <person name="Fushan A.A."/>
            <person name="Huang Z."/>
            <person name="Lobanov A.V."/>
            <person name="Han L."/>
            <person name="Marino S.M."/>
            <person name="Sun X."/>
            <person name="Turanov A.A."/>
            <person name="Yang P."/>
            <person name="Yim S.H."/>
            <person name="Zhao X."/>
            <person name="Kasaikina M.V."/>
            <person name="Stoletzki N."/>
            <person name="Peng C."/>
            <person name="Polak P."/>
            <person name="Xiong Z."/>
            <person name="Kiezun A."/>
            <person name="Zhu Y."/>
            <person name="Chen Y."/>
            <person name="Kryukov G.V."/>
            <person name="Zhang Q."/>
            <person name="Peshkin L."/>
            <person name="Yang L."/>
            <person name="Bronson R.T."/>
            <person name="Buffenstein R."/>
            <person name="Wang B."/>
            <person name="Han C."/>
            <person name="Li Q."/>
            <person name="Chen L."/>
            <person name="Zhao W."/>
            <person name="Sunyaev S.R."/>
            <person name="Park T.J."/>
            <person name="Zhang G."/>
            <person name="Wang J."/>
            <person name="Gladyshev V.N."/>
        </authorList>
    </citation>
    <scope>NUCLEOTIDE SEQUENCE [LARGE SCALE GENOMIC DNA]</scope>
</reference>
<dbReference type="GO" id="GO:0001580">
    <property type="term" value="P:detection of chemical stimulus involved in sensory perception of bitter taste"/>
    <property type="evidence" value="ECO:0007669"/>
    <property type="project" value="TreeGrafter"/>
</dbReference>
<dbReference type="Proteomes" id="UP000006813">
    <property type="component" value="Unassembled WGS sequence"/>
</dbReference>
<evidence type="ECO:0000256" key="2">
    <source>
        <dbReference type="ARBA" id="ARBA00022692"/>
    </source>
</evidence>
<sequence>MVLDIRTWEQTFQELIQQEKPWAKWTLKLNEDIEPDSVAPKWKQHQQTAPGRFSCTLCHQSWDSAQVKILCHVYWDHWTCQGQVFMRLFAQKCQKCLCSQLENPEFSTDSIMKILETLVQYILQRYYGHGFRRRPVIWAVPLQGPHDTHKCQSCLRGTCVQGSQRRIIAKPSSSSPHSLGIQGSSHPYGGVLDTNKPKFSLDILISVFFIISCLIVILNELKK</sequence>
<proteinExistence type="predicted"/>
<evidence type="ECO:0000259" key="9">
    <source>
        <dbReference type="SMART" id="SM01328"/>
    </source>
</evidence>
<keyword evidence="6 8" id="KW-1133">Transmembrane helix</keyword>
<organism evidence="10 11">
    <name type="scientific">Heterocephalus glaber</name>
    <name type="common">Naked mole rat</name>
    <dbReference type="NCBI Taxonomy" id="10181"/>
    <lineage>
        <taxon>Eukaryota</taxon>
        <taxon>Metazoa</taxon>
        <taxon>Chordata</taxon>
        <taxon>Craniata</taxon>
        <taxon>Vertebrata</taxon>
        <taxon>Euteleostomi</taxon>
        <taxon>Mammalia</taxon>
        <taxon>Eutheria</taxon>
        <taxon>Euarchontoglires</taxon>
        <taxon>Glires</taxon>
        <taxon>Rodentia</taxon>
        <taxon>Hystricomorpha</taxon>
        <taxon>Bathyergidae</taxon>
        <taxon>Heterocephalus</taxon>
    </lineage>
</organism>
<dbReference type="InterPro" id="IPR026096">
    <property type="entry name" value="R-trans_p"/>
</dbReference>
<name>G5BTD4_HETGA</name>
<evidence type="ECO:0000313" key="12">
    <source>
        <dbReference type="Proteomes" id="UP000694906"/>
    </source>
</evidence>
<evidence type="ECO:0000256" key="7">
    <source>
        <dbReference type="ARBA" id="ARBA00023136"/>
    </source>
</evidence>
<dbReference type="Proteomes" id="UP000694906">
    <property type="component" value="Unplaced"/>
</dbReference>
<evidence type="ECO:0000313" key="11">
    <source>
        <dbReference type="Proteomes" id="UP000006813"/>
    </source>
</evidence>
<evidence type="ECO:0000313" key="10">
    <source>
        <dbReference type="EMBL" id="EHB12498.1"/>
    </source>
</evidence>
<dbReference type="GO" id="GO:0006612">
    <property type="term" value="P:protein targeting to membrane"/>
    <property type="evidence" value="ECO:0007669"/>
    <property type="project" value="TreeGrafter"/>
</dbReference>
<dbReference type="PANTHER" id="PTHR14402:SF8">
    <property type="entry name" value="RECEPTOR-TRANSPORTING PROTEIN 4"/>
    <property type="match status" value="1"/>
</dbReference>
<dbReference type="AlphaFoldDB" id="G5BTD4"/>
<dbReference type="STRING" id="10181.G5BTD4"/>
<dbReference type="OrthoDB" id="8121437at2759"/>
<reference evidence="13" key="2">
    <citation type="submission" date="2025-04" db="UniProtKB">
        <authorList>
            <consortium name="RefSeq"/>
        </authorList>
    </citation>
    <scope>IDENTIFICATION</scope>
</reference>
<feature type="domain" description="3CxxC-type" evidence="9">
    <location>
        <begin position="48"/>
        <end position="157"/>
    </location>
</feature>
<dbReference type="GO" id="GO:0016020">
    <property type="term" value="C:membrane"/>
    <property type="evidence" value="ECO:0007669"/>
    <property type="project" value="UniProtKB-SubCell"/>
</dbReference>
<evidence type="ECO:0000256" key="4">
    <source>
        <dbReference type="ARBA" id="ARBA00022771"/>
    </source>
</evidence>
<evidence type="ECO:0000256" key="1">
    <source>
        <dbReference type="ARBA" id="ARBA00004167"/>
    </source>
</evidence>
<dbReference type="GeneID" id="101715954"/>
<dbReference type="GO" id="GO:0031849">
    <property type="term" value="F:olfactory receptor binding"/>
    <property type="evidence" value="ECO:0007669"/>
    <property type="project" value="TreeGrafter"/>
</dbReference>
<dbReference type="InParanoid" id="G5BTD4"/>
<evidence type="ECO:0000256" key="5">
    <source>
        <dbReference type="ARBA" id="ARBA00022833"/>
    </source>
</evidence>
<keyword evidence="10 13" id="KW-0675">Receptor</keyword>
<dbReference type="EMBL" id="JH171743">
    <property type="protein sequence ID" value="EHB12498.1"/>
    <property type="molecule type" value="Genomic_DNA"/>
</dbReference>
<dbReference type="GO" id="GO:0008270">
    <property type="term" value="F:zinc ion binding"/>
    <property type="evidence" value="ECO:0007669"/>
    <property type="project" value="UniProtKB-KW"/>
</dbReference>
<keyword evidence="7 8" id="KW-0472">Membrane</keyword>
<comment type="subcellular location">
    <subcellularLocation>
        <location evidence="1">Membrane</location>
        <topology evidence="1">Single-pass membrane protein</topology>
    </subcellularLocation>
</comment>
<gene>
    <name evidence="13" type="primary">LOC101715954</name>
    <name evidence="10" type="ORF">GW7_17191</name>
</gene>
<dbReference type="RefSeq" id="XP_004834863.1">
    <property type="nucleotide sequence ID" value="XM_004834806.2"/>
</dbReference>
<evidence type="ECO:0000256" key="6">
    <source>
        <dbReference type="ARBA" id="ARBA00022989"/>
    </source>
</evidence>
<keyword evidence="12" id="KW-1185">Reference proteome</keyword>
<dbReference type="Pfam" id="PF13695">
    <property type="entry name" value="Zn_ribbon_3CxxC"/>
    <property type="match status" value="1"/>
</dbReference>
<feature type="transmembrane region" description="Helical" evidence="8">
    <location>
        <begin position="199"/>
        <end position="218"/>
    </location>
</feature>
<keyword evidence="2 8" id="KW-0812">Transmembrane</keyword>
<dbReference type="KEGG" id="hgl:101715954"/>
<accession>G5BTD4</accession>
<dbReference type="GO" id="GO:0005737">
    <property type="term" value="C:cytoplasm"/>
    <property type="evidence" value="ECO:0007669"/>
    <property type="project" value="TreeGrafter"/>
</dbReference>
<evidence type="ECO:0000313" key="13">
    <source>
        <dbReference type="RefSeq" id="XP_004834863.1"/>
    </source>
</evidence>
<dbReference type="eggNOG" id="ENOG502S085">
    <property type="taxonomic scope" value="Eukaryota"/>
</dbReference>
<dbReference type="PANTHER" id="PTHR14402">
    <property type="entry name" value="RECEPTOR TRANSPORTING PROTEIN"/>
    <property type="match status" value="1"/>
</dbReference>
<dbReference type="GO" id="GO:0051205">
    <property type="term" value="P:protein insertion into membrane"/>
    <property type="evidence" value="ECO:0007669"/>
    <property type="project" value="TreeGrafter"/>
</dbReference>